<comment type="caution">
    <text evidence="7">The sequence shown here is derived from an EMBL/GenBank/DDBJ whole genome shotgun (WGS) entry which is preliminary data.</text>
</comment>
<evidence type="ECO:0000256" key="3">
    <source>
        <dbReference type="ARBA" id="ARBA00023172"/>
    </source>
</evidence>
<reference evidence="7 8" key="1">
    <citation type="submission" date="2021-03" db="EMBL/GenBank/DDBJ databases">
        <title>Sneathiella sp. CAU 1612 isolated from Kang Won-do.</title>
        <authorList>
            <person name="Kim W."/>
        </authorList>
    </citation>
    <scope>NUCLEOTIDE SEQUENCE [LARGE SCALE GENOMIC DNA]</scope>
    <source>
        <strain evidence="7 8">CAU 1612</strain>
    </source>
</reference>
<dbReference type="SUPFAM" id="SSF56349">
    <property type="entry name" value="DNA breaking-rejoining enzymes"/>
    <property type="match status" value="1"/>
</dbReference>
<protein>
    <submittedName>
        <fullName evidence="7">Tyrosine-type recombinase/integrase</fullName>
    </submittedName>
</protein>
<evidence type="ECO:0000256" key="4">
    <source>
        <dbReference type="PROSITE-ProRule" id="PRU01248"/>
    </source>
</evidence>
<evidence type="ECO:0000313" key="7">
    <source>
        <dbReference type="EMBL" id="MBO0333498.1"/>
    </source>
</evidence>
<keyword evidence="2 4" id="KW-0238">DNA-binding</keyword>
<keyword evidence="8" id="KW-1185">Reference proteome</keyword>
<evidence type="ECO:0000256" key="1">
    <source>
        <dbReference type="ARBA" id="ARBA00022908"/>
    </source>
</evidence>
<dbReference type="InterPro" id="IPR013762">
    <property type="entry name" value="Integrase-like_cat_sf"/>
</dbReference>
<accession>A0ABS3F4P3</accession>
<feature type="domain" description="Core-binding (CB)" evidence="6">
    <location>
        <begin position="129"/>
        <end position="218"/>
    </location>
</feature>
<dbReference type="InterPro" id="IPR004107">
    <property type="entry name" value="Integrase_SAM-like_N"/>
</dbReference>
<dbReference type="PANTHER" id="PTHR30349:SF88">
    <property type="entry name" value="BLL1584 PROTEIN"/>
    <property type="match status" value="1"/>
</dbReference>
<dbReference type="InterPro" id="IPR044068">
    <property type="entry name" value="CB"/>
</dbReference>
<evidence type="ECO:0000256" key="2">
    <source>
        <dbReference type="ARBA" id="ARBA00023125"/>
    </source>
</evidence>
<evidence type="ECO:0000313" key="8">
    <source>
        <dbReference type="Proteomes" id="UP000664761"/>
    </source>
</evidence>
<feature type="domain" description="Tyr recombinase" evidence="5">
    <location>
        <begin position="246"/>
        <end position="435"/>
    </location>
</feature>
<dbReference type="InterPro" id="IPR050090">
    <property type="entry name" value="Tyrosine_recombinase_XerCD"/>
</dbReference>
<evidence type="ECO:0000259" key="5">
    <source>
        <dbReference type="PROSITE" id="PS51898"/>
    </source>
</evidence>
<dbReference type="Pfam" id="PF02899">
    <property type="entry name" value="Phage_int_SAM_1"/>
    <property type="match status" value="1"/>
</dbReference>
<dbReference type="Proteomes" id="UP000664761">
    <property type="component" value="Unassembled WGS sequence"/>
</dbReference>
<proteinExistence type="predicted"/>
<dbReference type="PANTHER" id="PTHR30349">
    <property type="entry name" value="PHAGE INTEGRASE-RELATED"/>
    <property type="match status" value="1"/>
</dbReference>
<keyword evidence="1" id="KW-0229">DNA integration</keyword>
<gene>
    <name evidence="7" type="ORF">J0X12_07730</name>
</gene>
<keyword evidence="3" id="KW-0233">DNA recombination</keyword>
<dbReference type="PROSITE" id="PS51898">
    <property type="entry name" value="TYR_RECOMBINASE"/>
    <property type="match status" value="1"/>
</dbReference>
<dbReference type="InterPro" id="IPR011010">
    <property type="entry name" value="DNA_brk_join_enz"/>
</dbReference>
<dbReference type="RefSeq" id="WP_207043866.1">
    <property type="nucleotide sequence ID" value="NZ_JAFLNC010000002.1"/>
</dbReference>
<evidence type="ECO:0000259" key="6">
    <source>
        <dbReference type="PROSITE" id="PS51900"/>
    </source>
</evidence>
<dbReference type="Pfam" id="PF00589">
    <property type="entry name" value="Phage_integrase"/>
    <property type="match status" value="1"/>
</dbReference>
<dbReference type="Gene3D" id="1.10.150.130">
    <property type="match status" value="1"/>
</dbReference>
<dbReference type="EMBL" id="JAFLNC010000002">
    <property type="protein sequence ID" value="MBO0333498.1"/>
    <property type="molecule type" value="Genomic_DNA"/>
</dbReference>
<sequence length="450" mass="51136">MSDDMNTRYLRKRGKGWAVVVTVPKRLQKKAAAHFGSTSGIKKEIVRGLGTRDLAEANKRKLDAIGQINSALAALDKNEIPDPLELAKDYDPKNEEHPFIISDFAAAYEQRKGLTAAQAYYRIATKQAVPVSVHAENWLNEIMRDGRKGHTVDDYRTTVEAFKAWSNDIPVQDIDRNTASSFIAFLKETPSNKTGKLLAVRTLKKKITALIGFWEWLDHYQLIEEGKTDIWRRQYRTVSSIRESRVQKRALTKREAQVWIEAAKASSSKYSQAMIDMIILGWHTGVRAEDICSLTSGKLKVDKGRGCIWLHITGGKTDNNERVMPVISEEALDVLRRRSSADPEHPIFADVKPAKRGGKRYERLQKVINRLRREALKDEPVDFHSLRRAFSIACEKAGTNPIHWARLMGHSLPTLASSVYNRGYQDEDRILEYIKKIDPELGELSAIWKS</sequence>
<dbReference type="InterPro" id="IPR010998">
    <property type="entry name" value="Integrase_recombinase_N"/>
</dbReference>
<organism evidence="7 8">
    <name type="scientific">Sneathiella sedimenti</name>
    <dbReference type="NCBI Taxonomy" id="2816034"/>
    <lineage>
        <taxon>Bacteria</taxon>
        <taxon>Pseudomonadati</taxon>
        <taxon>Pseudomonadota</taxon>
        <taxon>Alphaproteobacteria</taxon>
        <taxon>Sneathiellales</taxon>
        <taxon>Sneathiellaceae</taxon>
        <taxon>Sneathiella</taxon>
    </lineage>
</organism>
<dbReference type="PROSITE" id="PS51900">
    <property type="entry name" value="CB"/>
    <property type="match status" value="1"/>
</dbReference>
<dbReference type="Gene3D" id="1.10.443.10">
    <property type="entry name" value="Intergrase catalytic core"/>
    <property type="match status" value="1"/>
</dbReference>
<name>A0ABS3F4P3_9PROT</name>
<dbReference type="InterPro" id="IPR002104">
    <property type="entry name" value="Integrase_catalytic"/>
</dbReference>